<keyword evidence="3" id="KW-0808">Transferase</keyword>
<dbReference type="RefSeq" id="WP_072551932.1">
    <property type="nucleotide sequence ID" value="NZ_CP018153.1"/>
</dbReference>
<accession>A0A1L3J2C7</accession>
<evidence type="ECO:0000313" key="4">
    <source>
        <dbReference type="Proteomes" id="UP000182510"/>
    </source>
</evidence>
<dbReference type="KEGG" id="grl:LPB144_02110"/>
<dbReference type="AlphaFoldDB" id="A0A1L3J2C7"/>
<dbReference type="Gene3D" id="3.40.50.2000">
    <property type="entry name" value="Glycogen Phosphorylase B"/>
    <property type="match status" value="2"/>
</dbReference>
<dbReference type="SUPFAM" id="SSF53756">
    <property type="entry name" value="UDP-Glycosyltransferase/glycogen phosphorylase"/>
    <property type="match status" value="1"/>
</dbReference>
<dbReference type="Proteomes" id="UP000182510">
    <property type="component" value="Chromosome"/>
</dbReference>
<feature type="domain" description="Glycosyl transferase family 1" evidence="1">
    <location>
        <begin position="182"/>
        <end position="347"/>
    </location>
</feature>
<reference evidence="3 4" key="1">
    <citation type="submission" date="2016-11" db="EMBL/GenBank/DDBJ databases">
        <title>Gramella sp. LPB0144 isolated from marine environment.</title>
        <authorList>
            <person name="Kim E."/>
            <person name="Yi H."/>
        </authorList>
    </citation>
    <scope>NUCLEOTIDE SEQUENCE [LARGE SCALE GENOMIC DNA]</scope>
    <source>
        <strain evidence="3 4">LPB0144</strain>
    </source>
</reference>
<proteinExistence type="predicted"/>
<protein>
    <submittedName>
        <fullName evidence="3">Glycosyl transferase family 1</fullName>
    </submittedName>
</protein>
<keyword evidence="4" id="KW-1185">Reference proteome</keyword>
<sequence length="372" mass="42156">MKKIKVLHLIKSLGRGGAEMLLPETLKLHRTDKFEFHYIYFLPWKDQMVEPINALGGKVFCIAASNNLKILGEYKKVIEYCEENEINLIHCHLPWSGFLGRLIHKQSEIPVIYSEHNIQERYHIATKFLNKLTFNSQSMAIGVSQDVTNSIIKNIAPEIPVKTILNGVNTSKFQRKSDLGKEIRLQYKIPENSWVIGNIAVFRKQKALANWIYAFKEIQNVTPDVFGLLVGAGPQETELKELVKNLKLEEKIIFPGLQTNTIPYFSAMDVFMMSSEFEGLPVALLEAMSMSCAIVSTKAGGVVEAVRHEEDGFLCEVGDIKGLGDYSKNLILNPSELLKFQKAARKRAVDSFSMEAMVHKLEDSYSELMNQR</sequence>
<dbReference type="STRING" id="1913577.LPB144_02110"/>
<dbReference type="InterPro" id="IPR050194">
    <property type="entry name" value="Glycosyltransferase_grp1"/>
</dbReference>
<evidence type="ECO:0000313" key="3">
    <source>
        <dbReference type="EMBL" id="APG59276.1"/>
    </source>
</evidence>
<feature type="domain" description="Glycosyltransferase subfamily 4-like N-terminal" evidence="2">
    <location>
        <begin position="50"/>
        <end position="171"/>
    </location>
</feature>
<dbReference type="GO" id="GO:0016757">
    <property type="term" value="F:glycosyltransferase activity"/>
    <property type="evidence" value="ECO:0007669"/>
    <property type="project" value="InterPro"/>
</dbReference>
<evidence type="ECO:0000259" key="2">
    <source>
        <dbReference type="Pfam" id="PF13439"/>
    </source>
</evidence>
<evidence type="ECO:0000259" key="1">
    <source>
        <dbReference type="Pfam" id="PF00534"/>
    </source>
</evidence>
<dbReference type="InterPro" id="IPR001296">
    <property type="entry name" value="Glyco_trans_1"/>
</dbReference>
<name>A0A1L3J2C7_9FLAO</name>
<dbReference type="PANTHER" id="PTHR45947:SF3">
    <property type="entry name" value="SULFOQUINOVOSYL TRANSFERASE SQD2"/>
    <property type="match status" value="1"/>
</dbReference>
<dbReference type="Pfam" id="PF13439">
    <property type="entry name" value="Glyco_transf_4"/>
    <property type="match status" value="1"/>
</dbReference>
<organism evidence="3 4">
    <name type="scientific">Christiangramia salexigens</name>
    <dbReference type="NCBI Taxonomy" id="1913577"/>
    <lineage>
        <taxon>Bacteria</taxon>
        <taxon>Pseudomonadati</taxon>
        <taxon>Bacteroidota</taxon>
        <taxon>Flavobacteriia</taxon>
        <taxon>Flavobacteriales</taxon>
        <taxon>Flavobacteriaceae</taxon>
        <taxon>Christiangramia</taxon>
    </lineage>
</organism>
<gene>
    <name evidence="3" type="ORF">LPB144_02110</name>
</gene>
<dbReference type="OrthoDB" id="7560678at2"/>
<dbReference type="Pfam" id="PF00534">
    <property type="entry name" value="Glycos_transf_1"/>
    <property type="match status" value="1"/>
</dbReference>
<dbReference type="EMBL" id="CP018153">
    <property type="protein sequence ID" value="APG59276.1"/>
    <property type="molecule type" value="Genomic_DNA"/>
</dbReference>
<dbReference type="InterPro" id="IPR028098">
    <property type="entry name" value="Glyco_trans_4-like_N"/>
</dbReference>
<dbReference type="PANTHER" id="PTHR45947">
    <property type="entry name" value="SULFOQUINOVOSYL TRANSFERASE SQD2"/>
    <property type="match status" value="1"/>
</dbReference>